<organism evidence="2 3">
    <name type="scientific">Exidia glandulosa HHB12029</name>
    <dbReference type="NCBI Taxonomy" id="1314781"/>
    <lineage>
        <taxon>Eukaryota</taxon>
        <taxon>Fungi</taxon>
        <taxon>Dikarya</taxon>
        <taxon>Basidiomycota</taxon>
        <taxon>Agaricomycotina</taxon>
        <taxon>Agaricomycetes</taxon>
        <taxon>Auriculariales</taxon>
        <taxon>Exidiaceae</taxon>
        <taxon>Exidia</taxon>
    </lineage>
</organism>
<dbReference type="InParanoid" id="A0A165DT62"/>
<evidence type="ECO:0000256" key="1">
    <source>
        <dbReference type="SAM" id="MobiDB-lite"/>
    </source>
</evidence>
<proteinExistence type="predicted"/>
<dbReference type="EMBL" id="KV426193">
    <property type="protein sequence ID" value="KZV85303.1"/>
    <property type="molecule type" value="Genomic_DNA"/>
</dbReference>
<dbReference type="Proteomes" id="UP000077266">
    <property type="component" value="Unassembled WGS sequence"/>
</dbReference>
<reference evidence="2 3" key="1">
    <citation type="journal article" date="2016" name="Mol. Biol. Evol.">
        <title>Comparative Genomics of Early-Diverging Mushroom-Forming Fungi Provides Insights into the Origins of Lignocellulose Decay Capabilities.</title>
        <authorList>
            <person name="Nagy L.G."/>
            <person name="Riley R."/>
            <person name="Tritt A."/>
            <person name="Adam C."/>
            <person name="Daum C."/>
            <person name="Floudas D."/>
            <person name="Sun H."/>
            <person name="Yadav J.S."/>
            <person name="Pangilinan J."/>
            <person name="Larsson K.H."/>
            <person name="Matsuura K."/>
            <person name="Barry K."/>
            <person name="Labutti K."/>
            <person name="Kuo R."/>
            <person name="Ohm R.A."/>
            <person name="Bhattacharya S.S."/>
            <person name="Shirouzu T."/>
            <person name="Yoshinaga Y."/>
            <person name="Martin F.M."/>
            <person name="Grigoriev I.V."/>
            <person name="Hibbett D.S."/>
        </authorList>
    </citation>
    <scope>NUCLEOTIDE SEQUENCE [LARGE SCALE GENOMIC DNA]</scope>
    <source>
        <strain evidence="2 3">HHB12029</strain>
    </source>
</reference>
<evidence type="ECO:0000313" key="3">
    <source>
        <dbReference type="Proteomes" id="UP000077266"/>
    </source>
</evidence>
<feature type="region of interest" description="Disordered" evidence="1">
    <location>
        <begin position="1"/>
        <end position="22"/>
    </location>
</feature>
<dbReference type="AlphaFoldDB" id="A0A165DT62"/>
<evidence type="ECO:0000313" key="2">
    <source>
        <dbReference type="EMBL" id="KZV85303.1"/>
    </source>
</evidence>
<name>A0A165DT62_EXIGL</name>
<gene>
    <name evidence="2" type="ORF">EXIGLDRAFT_804904</name>
</gene>
<protein>
    <submittedName>
        <fullName evidence="2">Uncharacterized protein</fullName>
    </submittedName>
</protein>
<dbReference type="PROSITE" id="PS51257">
    <property type="entry name" value="PROKAR_LIPOPROTEIN"/>
    <property type="match status" value="1"/>
</dbReference>
<accession>A0A165DT62</accession>
<keyword evidence="3" id="KW-1185">Reference proteome</keyword>
<sequence>MRIFSGSRSSSTGGAGSSGAGTSSGCCELSIALTTSTFSSARGPPAGTAGPSEFSCQMILSAGNTLRRTGSYTSKLAPPPLIGYDDVNVAAERFDMREVGLLTIKYLVHFGLACEEPEPRRELRVCDHRSCALGYCTDLALGDTVGLRVIRHTREDADTELLAVPLELPLDELLGVVAHDGADLPTGAELDRRLPLLEGRQRSRLPVQPLNGTDATLVVAQHKPEAAAVVCGRLGRPEDVHVHRVEDTLRTLASLGMRPPRCLASDARCAVMMVRERCVDVVHACCGCAVPSKLLTRYDV</sequence>
<feature type="compositionally biased region" description="Low complexity" evidence="1">
    <location>
        <begin position="1"/>
        <end position="12"/>
    </location>
</feature>